<evidence type="ECO:0000313" key="3">
    <source>
        <dbReference type="EMBL" id="KAG2878532.1"/>
    </source>
</evidence>
<evidence type="ECO:0000256" key="1">
    <source>
        <dbReference type="SAM" id="MobiDB-lite"/>
    </source>
</evidence>
<dbReference type="Proteomes" id="UP000735874">
    <property type="component" value="Unassembled WGS sequence"/>
</dbReference>
<feature type="compositionally biased region" description="Polar residues" evidence="1">
    <location>
        <begin position="49"/>
        <end position="59"/>
    </location>
</feature>
<dbReference type="EMBL" id="RCMK01002096">
    <property type="protein sequence ID" value="KAG2884781.1"/>
    <property type="molecule type" value="Genomic_DNA"/>
</dbReference>
<dbReference type="EMBL" id="RCML01002066">
    <property type="protein sequence ID" value="KAG2959149.1"/>
    <property type="molecule type" value="Genomic_DNA"/>
</dbReference>
<evidence type="ECO:0000313" key="7">
    <source>
        <dbReference type="Proteomes" id="UP000736787"/>
    </source>
</evidence>
<dbReference type="Proteomes" id="UP000760860">
    <property type="component" value="Unassembled WGS sequence"/>
</dbReference>
<dbReference type="Proteomes" id="UP000774804">
    <property type="component" value="Unassembled WGS sequence"/>
</dbReference>
<dbReference type="EMBL" id="RCMI01002124">
    <property type="protein sequence ID" value="KAG2878532.1"/>
    <property type="molecule type" value="Genomic_DNA"/>
</dbReference>
<dbReference type="AlphaFoldDB" id="A0A8T1AMM2"/>
<dbReference type="EMBL" id="RCMG01001466">
    <property type="protein sequence ID" value="KAG2826659.1"/>
    <property type="molecule type" value="Genomic_DNA"/>
</dbReference>
<evidence type="ECO:0000313" key="4">
    <source>
        <dbReference type="EMBL" id="KAG2884781.1"/>
    </source>
</evidence>
<dbReference type="Proteomes" id="UP000697107">
    <property type="component" value="Unassembled WGS sequence"/>
</dbReference>
<sequence length="76" mass="8231">MGTSGITSSRGGHALLSASVIRSSRGGLSALTPLNESSVRESSAMEPVSQRSNYSSTTPRWDRRHSFGAVFRFIRM</sequence>
<protein>
    <submittedName>
        <fullName evidence="4">Uncharacterized protein</fullName>
    </submittedName>
</protein>
<comment type="caution">
    <text evidence="4">The sequence shown here is derived from an EMBL/GenBank/DDBJ whole genome shotgun (WGS) entry which is preliminary data.</text>
</comment>
<proteinExistence type="predicted"/>
<dbReference type="EMBL" id="RCMV01002258">
    <property type="protein sequence ID" value="KAG3203635.1"/>
    <property type="molecule type" value="Genomic_DNA"/>
</dbReference>
<feature type="region of interest" description="Disordered" evidence="1">
    <location>
        <begin position="28"/>
        <end position="59"/>
    </location>
</feature>
<name>A0A8T1AMM2_9STRA</name>
<organism evidence="4 7">
    <name type="scientific">Phytophthora cactorum</name>
    <dbReference type="NCBI Taxonomy" id="29920"/>
    <lineage>
        <taxon>Eukaryota</taxon>
        <taxon>Sar</taxon>
        <taxon>Stramenopiles</taxon>
        <taxon>Oomycota</taxon>
        <taxon>Peronosporomycetes</taxon>
        <taxon>Peronosporales</taxon>
        <taxon>Peronosporaceae</taxon>
        <taxon>Phytophthora</taxon>
    </lineage>
</organism>
<evidence type="ECO:0000313" key="2">
    <source>
        <dbReference type="EMBL" id="KAG2826659.1"/>
    </source>
</evidence>
<evidence type="ECO:0000313" key="6">
    <source>
        <dbReference type="EMBL" id="KAG3203635.1"/>
    </source>
</evidence>
<evidence type="ECO:0000313" key="5">
    <source>
        <dbReference type="EMBL" id="KAG2959149.1"/>
    </source>
</evidence>
<reference evidence="4" key="1">
    <citation type="submission" date="2018-10" db="EMBL/GenBank/DDBJ databases">
        <title>Effector identification in a new, highly contiguous assembly of the strawberry crown rot pathogen Phytophthora cactorum.</title>
        <authorList>
            <person name="Armitage A.D."/>
            <person name="Nellist C.F."/>
            <person name="Bates H."/>
            <person name="Vickerstaff R.J."/>
            <person name="Harrison R.J."/>
        </authorList>
    </citation>
    <scope>NUCLEOTIDE SEQUENCE</scope>
    <source>
        <strain evidence="2">15-7</strain>
        <strain evidence="3">4032</strain>
        <strain evidence="4">4040</strain>
        <strain evidence="5">P415</strain>
        <strain evidence="6">P421</strain>
    </source>
</reference>
<accession>A0A8T1AMM2</accession>
<feature type="compositionally biased region" description="Polar residues" evidence="1">
    <location>
        <begin position="32"/>
        <end position="41"/>
    </location>
</feature>
<dbReference type="Proteomes" id="UP000736787">
    <property type="component" value="Unassembled WGS sequence"/>
</dbReference>
<gene>
    <name evidence="2" type="ORF">PC113_g21730</name>
    <name evidence="3" type="ORF">PC115_g23036</name>
    <name evidence="4" type="ORF">PC117_g25735</name>
    <name evidence="5" type="ORF">PC118_g23166</name>
    <name evidence="6" type="ORF">PC129_g22805</name>
</gene>